<gene>
    <name evidence="2" type="ORF">ACFSJ3_04300</name>
</gene>
<feature type="transmembrane region" description="Helical" evidence="1">
    <location>
        <begin position="138"/>
        <end position="158"/>
    </location>
</feature>
<keyword evidence="1" id="KW-0812">Transmembrane</keyword>
<keyword evidence="3" id="KW-1185">Reference proteome</keyword>
<feature type="transmembrane region" description="Helical" evidence="1">
    <location>
        <begin position="96"/>
        <end position="118"/>
    </location>
</feature>
<evidence type="ECO:0000313" key="3">
    <source>
        <dbReference type="Proteomes" id="UP001597380"/>
    </source>
</evidence>
<proteinExistence type="predicted"/>
<feature type="transmembrane region" description="Helical" evidence="1">
    <location>
        <begin position="44"/>
        <end position="65"/>
    </location>
</feature>
<sequence>MKLTKQVLQQAADKGVIDNSQVDPLWSFLSAQADLTPSFKMTHLFYYLGGLLAIGSMTLFMTLGWEAFGGWGIFFISLVYMAAGLAMLHGLSKRQYLLPAGICGTFVVAVTPLALYGLQQAIGFWPDDTVYRDYHRLISWHWFYLEMGTLAVGAVILWRYRYPFMVMPIAVTAWYLSMDLAEMLMQRSTDWEFRAFVSIWSGIAMVLIAFWIDCRRDLTQPKDFSFWLYLFGVIAFWGGLTSQHSDSELSKFLYCMTNLGLIFTGVLIFRRVFVVFGALGVSFYIGHLAYDTFKDSWLFPMALTVLGALVAYLGILWQKHELAITNAARRIFPESWLKRLPQHQL</sequence>
<feature type="transmembrane region" description="Helical" evidence="1">
    <location>
        <begin position="224"/>
        <end position="240"/>
    </location>
</feature>
<feature type="transmembrane region" description="Helical" evidence="1">
    <location>
        <begin position="193"/>
        <end position="212"/>
    </location>
</feature>
<dbReference type="Proteomes" id="UP001597380">
    <property type="component" value="Unassembled WGS sequence"/>
</dbReference>
<name>A0ABW4XIV9_9GAMM</name>
<organism evidence="2 3">
    <name type="scientific">Corallincola platygyrae</name>
    <dbReference type="NCBI Taxonomy" id="1193278"/>
    <lineage>
        <taxon>Bacteria</taxon>
        <taxon>Pseudomonadati</taxon>
        <taxon>Pseudomonadota</taxon>
        <taxon>Gammaproteobacteria</taxon>
        <taxon>Alteromonadales</taxon>
        <taxon>Psychromonadaceae</taxon>
        <taxon>Corallincola</taxon>
    </lineage>
</organism>
<dbReference type="RefSeq" id="WP_345338357.1">
    <property type="nucleotide sequence ID" value="NZ_BAABLI010000005.1"/>
</dbReference>
<feature type="transmembrane region" description="Helical" evidence="1">
    <location>
        <begin position="252"/>
        <end position="285"/>
    </location>
</feature>
<evidence type="ECO:0000313" key="2">
    <source>
        <dbReference type="EMBL" id="MFD2095195.1"/>
    </source>
</evidence>
<feature type="transmembrane region" description="Helical" evidence="1">
    <location>
        <begin position="297"/>
        <end position="317"/>
    </location>
</feature>
<protein>
    <submittedName>
        <fullName evidence="2">DUF2157 domain-containing protein</fullName>
    </submittedName>
</protein>
<comment type="caution">
    <text evidence="2">The sequence shown here is derived from an EMBL/GenBank/DDBJ whole genome shotgun (WGS) entry which is preliminary data.</text>
</comment>
<reference evidence="3" key="1">
    <citation type="journal article" date="2019" name="Int. J. Syst. Evol. Microbiol.">
        <title>The Global Catalogue of Microorganisms (GCM) 10K type strain sequencing project: providing services to taxonomists for standard genome sequencing and annotation.</title>
        <authorList>
            <consortium name="The Broad Institute Genomics Platform"/>
            <consortium name="The Broad Institute Genome Sequencing Center for Infectious Disease"/>
            <person name="Wu L."/>
            <person name="Ma J."/>
        </authorList>
    </citation>
    <scope>NUCLEOTIDE SEQUENCE [LARGE SCALE GENOMIC DNA]</scope>
    <source>
        <strain evidence="3">CGMCC 1.10992</strain>
    </source>
</reference>
<evidence type="ECO:0000256" key="1">
    <source>
        <dbReference type="SAM" id="Phobius"/>
    </source>
</evidence>
<keyword evidence="1" id="KW-1133">Transmembrane helix</keyword>
<dbReference type="EMBL" id="JBHUHT010000008">
    <property type="protein sequence ID" value="MFD2095195.1"/>
    <property type="molecule type" value="Genomic_DNA"/>
</dbReference>
<keyword evidence="1" id="KW-0472">Membrane</keyword>
<feature type="transmembrane region" description="Helical" evidence="1">
    <location>
        <begin position="71"/>
        <end position="89"/>
    </location>
</feature>
<accession>A0ABW4XIV9</accession>